<evidence type="ECO:0000256" key="3">
    <source>
        <dbReference type="ARBA" id="ARBA00022989"/>
    </source>
</evidence>
<feature type="transmembrane region" description="Helical" evidence="5">
    <location>
        <begin position="149"/>
        <end position="169"/>
    </location>
</feature>
<protein>
    <submittedName>
        <fullName evidence="6">Major facilitator superfamily domain, general substrate transporter</fullName>
    </submittedName>
</protein>
<proteinExistence type="predicted"/>
<comment type="subcellular location">
    <subcellularLocation>
        <location evidence="1">Membrane</location>
        <topology evidence="1">Multi-pass membrane protein</topology>
    </subcellularLocation>
</comment>
<evidence type="ECO:0000256" key="5">
    <source>
        <dbReference type="SAM" id="Phobius"/>
    </source>
</evidence>
<keyword evidence="4 5" id="KW-0472">Membrane</keyword>
<feature type="transmembrane region" description="Helical" evidence="5">
    <location>
        <begin position="358"/>
        <end position="379"/>
    </location>
</feature>
<evidence type="ECO:0000256" key="4">
    <source>
        <dbReference type="ARBA" id="ARBA00023136"/>
    </source>
</evidence>
<feature type="transmembrane region" description="Helical" evidence="5">
    <location>
        <begin position="425"/>
        <end position="442"/>
    </location>
</feature>
<dbReference type="SUPFAM" id="SSF103473">
    <property type="entry name" value="MFS general substrate transporter"/>
    <property type="match status" value="1"/>
</dbReference>
<feature type="transmembrane region" description="Helical" evidence="5">
    <location>
        <begin position="20"/>
        <end position="38"/>
    </location>
</feature>
<feature type="transmembrane region" description="Helical" evidence="5">
    <location>
        <begin position="327"/>
        <end position="346"/>
    </location>
</feature>
<feature type="transmembrane region" description="Helical" evidence="5">
    <location>
        <begin position="400"/>
        <end position="419"/>
    </location>
</feature>
<sequence length="515" mass="56647">MERAKFDSSRLNKDVSRAHLALRLCVGILLVLNLAFYTRSAPVLRLVELTVCREYYATRDPGLIGSGGYVEEKSCKVDQIQKKVAWLFALDQLLHFCCDFVATLPLGFLATRVGPKPVMLLNFTGFILSWAWMVCVCYFYQIFSVNMVLLAPLFTVFGGASHVMTAIIYSGAAMFTENRTATFSVLEAVIQVSQLMGPIIGSSLLMLGIYVPYYFIFPVALLSIPLTLCLPHRALSGDLTKPHLSRQHSPVRCQAYVHPEEQHLLSQDPSSTDQRYVRVEGTEVSYSGSHVIAHGPKTPRLRSLRDKMWADAKHFSKIFKEFPVVRYSYAALLVTTLGKQALHILLQYVSKRFNVSVAQAGFLFSIKAVVALVLYTLILPFAQRIMGTDSNRSNIRLARLSIVLLALGTSLIGISWNIWALIPGLVVYAFGFGFPVLARSLVTSTASANNIPIPLLYSGLAIAETVGSFIGATVLTAAFTGTISQGGVIAGIPFFVCAFFYGLIAVPTWTMNLNA</sequence>
<dbReference type="AlphaFoldDB" id="A0A1W5CUP8"/>
<evidence type="ECO:0000313" key="7">
    <source>
        <dbReference type="Proteomes" id="UP000192927"/>
    </source>
</evidence>
<dbReference type="GO" id="GO:0016020">
    <property type="term" value="C:membrane"/>
    <property type="evidence" value="ECO:0007669"/>
    <property type="project" value="UniProtKB-SubCell"/>
</dbReference>
<evidence type="ECO:0000256" key="2">
    <source>
        <dbReference type="ARBA" id="ARBA00022692"/>
    </source>
</evidence>
<organism evidence="6 7">
    <name type="scientific">Lasallia pustulata</name>
    <dbReference type="NCBI Taxonomy" id="136370"/>
    <lineage>
        <taxon>Eukaryota</taxon>
        <taxon>Fungi</taxon>
        <taxon>Dikarya</taxon>
        <taxon>Ascomycota</taxon>
        <taxon>Pezizomycotina</taxon>
        <taxon>Lecanoromycetes</taxon>
        <taxon>OSLEUM clade</taxon>
        <taxon>Umbilicariomycetidae</taxon>
        <taxon>Umbilicariales</taxon>
        <taxon>Umbilicariaceae</taxon>
        <taxon>Lasallia</taxon>
    </lineage>
</organism>
<dbReference type="InterPro" id="IPR036259">
    <property type="entry name" value="MFS_trans_sf"/>
</dbReference>
<dbReference type="InterPro" id="IPR011701">
    <property type="entry name" value="MFS"/>
</dbReference>
<evidence type="ECO:0000256" key="1">
    <source>
        <dbReference type="ARBA" id="ARBA00004141"/>
    </source>
</evidence>
<keyword evidence="2 5" id="KW-0812">Transmembrane</keyword>
<keyword evidence="3 5" id="KW-1133">Transmembrane helix</keyword>
<feature type="transmembrane region" description="Helical" evidence="5">
    <location>
        <begin position="118"/>
        <end position="143"/>
    </location>
</feature>
<dbReference type="EMBL" id="FWEW01000347">
    <property type="protein sequence ID" value="SLM34573.1"/>
    <property type="molecule type" value="Genomic_DNA"/>
</dbReference>
<accession>A0A1W5CUP8</accession>
<feature type="transmembrane region" description="Helical" evidence="5">
    <location>
        <begin position="486"/>
        <end position="506"/>
    </location>
</feature>
<feature type="transmembrane region" description="Helical" evidence="5">
    <location>
        <begin position="454"/>
        <end position="480"/>
    </location>
</feature>
<dbReference type="PANTHER" id="PTHR23507:SF1">
    <property type="entry name" value="FI18259P1-RELATED"/>
    <property type="match status" value="1"/>
</dbReference>
<dbReference type="Proteomes" id="UP000192927">
    <property type="component" value="Unassembled WGS sequence"/>
</dbReference>
<name>A0A1W5CUP8_9LECA</name>
<feature type="transmembrane region" description="Helical" evidence="5">
    <location>
        <begin position="213"/>
        <end position="231"/>
    </location>
</feature>
<reference evidence="7" key="1">
    <citation type="submission" date="2017-03" db="EMBL/GenBank/DDBJ databases">
        <authorList>
            <person name="Sharma R."/>
            <person name="Thines M."/>
        </authorList>
    </citation>
    <scope>NUCLEOTIDE SEQUENCE [LARGE SCALE GENOMIC DNA]</scope>
</reference>
<dbReference type="PANTHER" id="PTHR23507">
    <property type="entry name" value="ZGC:174356"/>
    <property type="match status" value="1"/>
</dbReference>
<keyword evidence="7" id="KW-1185">Reference proteome</keyword>
<evidence type="ECO:0000313" key="6">
    <source>
        <dbReference type="EMBL" id="SLM34573.1"/>
    </source>
</evidence>
<dbReference type="GO" id="GO:0022857">
    <property type="term" value="F:transmembrane transporter activity"/>
    <property type="evidence" value="ECO:0007669"/>
    <property type="project" value="InterPro"/>
</dbReference>
<dbReference type="Pfam" id="PF07690">
    <property type="entry name" value="MFS_1"/>
    <property type="match status" value="1"/>
</dbReference>
<dbReference type="Gene3D" id="1.20.1250.20">
    <property type="entry name" value="MFS general substrate transporter like domains"/>
    <property type="match status" value="1"/>
</dbReference>